<evidence type="ECO:0000259" key="3">
    <source>
        <dbReference type="PROSITE" id="PS50206"/>
    </source>
</evidence>
<organism evidence="4 5">
    <name type="scientific">Chlamydomonas eustigma</name>
    <dbReference type="NCBI Taxonomy" id="1157962"/>
    <lineage>
        <taxon>Eukaryota</taxon>
        <taxon>Viridiplantae</taxon>
        <taxon>Chlorophyta</taxon>
        <taxon>core chlorophytes</taxon>
        <taxon>Chlorophyceae</taxon>
        <taxon>CS clade</taxon>
        <taxon>Chlamydomonadales</taxon>
        <taxon>Chlamydomonadaceae</taxon>
        <taxon>Chlamydomonas</taxon>
    </lineage>
</organism>
<keyword evidence="2" id="KW-0472">Membrane</keyword>
<feature type="domain" description="Rhodanese" evidence="3">
    <location>
        <begin position="111"/>
        <end position="244"/>
    </location>
</feature>
<keyword evidence="2" id="KW-0812">Transmembrane</keyword>
<dbReference type="InterPro" id="IPR001763">
    <property type="entry name" value="Rhodanese-like_dom"/>
</dbReference>
<feature type="transmembrane region" description="Helical" evidence="2">
    <location>
        <begin position="52"/>
        <end position="72"/>
    </location>
</feature>
<feature type="compositionally biased region" description="Basic residues" evidence="1">
    <location>
        <begin position="1"/>
        <end position="11"/>
    </location>
</feature>
<dbReference type="CDD" id="cd00158">
    <property type="entry name" value="RHOD"/>
    <property type="match status" value="1"/>
</dbReference>
<feature type="region of interest" description="Disordered" evidence="1">
    <location>
        <begin position="1"/>
        <end position="23"/>
    </location>
</feature>
<reference evidence="4 5" key="1">
    <citation type="submission" date="2017-08" db="EMBL/GenBank/DDBJ databases">
        <title>Acidophilic green algal genome provides insights into adaptation to an acidic environment.</title>
        <authorList>
            <person name="Hirooka S."/>
            <person name="Hirose Y."/>
            <person name="Kanesaki Y."/>
            <person name="Higuchi S."/>
            <person name="Fujiwara T."/>
            <person name="Onuma R."/>
            <person name="Era A."/>
            <person name="Ohbayashi R."/>
            <person name="Uzuka A."/>
            <person name="Nozaki H."/>
            <person name="Yoshikawa H."/>
            <person name="Miyagishima S.Y."/>
        </authorList>
    </citation>
    <scope>NUCLEOTIDE SEQUENCE [LARGE SCALE GENOMIC DNA]</scope>
    <source>
        <strain evidence="4 5">NIES-2499</strain>
    </source>
</reference>
<dbReference type="SUPFAM" id="SSF52821">
    <property type="entry name" value="Rhodanese/Cell cycle control phosphatase"/>
    <property type="match status" value="1"/>
</dbReference>
<dbReference type="Gene3D" id="3.40.250.10">
    <property type="entry name" value="Rhodanese-like domain"/>
    <property type="match status" value="1"/>
</dbReference>
<dbReference type="PANTHER" id="PTHR44920">
    <property type="entry name" value="RHODANESE-LIKE DOMAIN-CONTAINING PROTEIN 14, CHLOROPLASTIC-RELATED"/>
    <property type="match status" value="1"/>
</dbReference>
<evidence type="ECO:0000313" key="5">
    <source>
        <dbReference type="Proteomes" id="UP000232323"/>
    </source>
</evidence>
<accession>A0A250X2E7</accession>
<dbReference type="AlphaFoldDB" id="A0A250X2E7"/>
<dbReference type="STRING" id="1157962.A0A250X2E7"/>
<dbReference type="InterPro" id="IPR043186">
    <property type="entry name" value="Str14"/>
</dbReference>
<dbReference type="EMBL" id="BEGY01000023">
    <property type="protein sequence ID" value="GAX77226.1"/>
    <property type="molecule type" value="Genomic_DNA"/>
</dbReference>
<dbReference type="PANTHER" id="PTHR44920:SF2">
    <property type="entry name" value="RHODANESE DOMAIN-CONTAINING PROTEIN"/>
    <property type="match status" value="1"/>
</dbReference>
<dbReference type="InterPro" id="IPR036873">
    <property type="entry name" value="Rhodanese-like_dom_sf"/>
</dbReference>
<evidence type="ECO:0000256" key="2">
    <source>
        <dbReference type="SAM" id="Phobius"/>
    </source>
</evidence>
<dbReference type="GO" id="GO:0009507">
    <property type="term" value="C:chloroplast"/>
    <property type="evidence" value="ECO:0007669"/>
    <property type="project" value="TreeGrafter"/>
</dbReference>
<dbReference type="PROSITE" id="PS50206">
    <property type="entry name" value="RHODANESE_3"/>
    <property type="match status" value="1"/>
</dbReference>
<dbReference type="OrthoDB" id="496335at2759"/>
<dbReference type="Proteomes" id="UP000232323">
    <property type="component" value="Unassembled WGS sequence"/>
</dbReference>
<keyword evidence="5" id="KW-1185">Reference proteome</keyword>
<dbReference type="Pfam" id="PF00581">
    <property type="entry name" value="Rhodanese"/>
    <property type="match status" value="1"/>
</dbReference>
<dbReference type="SMART" id="SM00450">
    <property type="entry name" value="RHOD"/>
    <property type="match status" value="1"/>
</dbReference>
<evidence type="ECO:0000256" key="1">
    <source>
        <dbReference type="SAM" id="MobiDB-lite"/>
    </source>
</evidence>
<evidence type="ECO:0000313" key="4">
    <source>
        <dbReference type="EMBL" id="GAX77226.1"/>
    </source>
</evidence>
<gene>
    <name evidence="4" type="ORF">CEUSTIGMA_g4672.t1</name>
</gene>
<comment type="caution">
    <text evidence="4">The sequence shown here is derived from an EMBL/GenBank/DDBJ whole genome shotgun (WGS) entry which is preliminary data.</text>
</comment>
<proteinExistence type="predicted"/>
<name>A0A250X2E7_9CHLO</name>
<sequence length="246" mass="27479">MLHKNSSHHLQRFQQQRTETRKGLRCTRFRSHERAKRHIVKITDASVPPSPLLAYGAVASGLALFGTTFFIIPQFKELFRESLTWSEIYEYLVSDGRVKPLTPEAAYAKANKKGAVLVDVRLEQKYSAGHAAGSLSVPLYRPIQGWDLPSTIRRIGFSFFGIYPATELNPDFIDVAQETLQKGKEIILVCEMGGTLENKVGTSTGFQSRSLKAAYFLLQAGFSKVSYCQGGIAQWGREGLPLEAYE</sequence>
<protein>
    <recommendedName>
        <fullName evidence="3">Rhodanese domain-containing protein</fullName>
    </recommendedName>
</protein>
<keyword evidence="2" id="KW-1133">Transmembrane helix</keyword>